<gene>
    <name evidence="2" type="ORF">BG57_18105</name>
    <name evidence="1" type="ORF">GCM10010985_56020</name>
</gene>
<dbReference type="Proteomes" id="UP000027439">
    <property type="component" value="Unassembled WGS sequence"/>
</dbReference>
<sequence length="153" mass="17005">MDFDVIAAIGTSDCAEVPSSTELLRRAASSSVTTQVAPDNAERRRANAIRSLRETGYRQGGRYKRIFTGIDHMFEAEVAWSMWRLAARYGFDDARSRRRALRHAAIAGWAAGSWPPSESLLYGAALNGEFASAFERGRNMYLAAREKLNKKGD</sequence>
<reference evidence="4" key="3">
    <citation type="journal article" date="2019" name="Int. J. Syst. Evol. Microbiol.">
        <title>The Global Catalogue of Microorganisms (GCM) 10K type strain sequencing project: providing services to taxonomists for standard genome sequencing and annotation.</title>
        <authorList>
            <consortium name="The Broad Institute Genomics Platform"/>
            <consortium name="The Broad Institute Genome Sequencing Center for Infectious Disease"/>
            <person name="Wu L."/>
            <person name="Ma J."/>
        </authorList>
    </citation>
    <scope>NUCLEOTIDE SEQUENCE [LARGE SCALE GENOMIC DNA]</scope>
    <source>
        <strain evidence="4">CGMCC 1.11013</strain>
    </source>
</reference>
<organism evidence="2 3">
    <name type="scientific">Caballeronia grimmiae</name>
    <dbReference type="NCBI Taxonomy" id="1071679"/>
    <lineage>
        <taxon>Bacteria</taxon>
        <taxon>Pseudomonadati</taxon>
        <taxon>Pseudomonadota</taxon>
        <taxon>Betaproteobacteria</taxon>
        <taxon>Burkholderiales</taxon>
        <taxon>Burkholderiaceae</taxon>
        <taxon>Caballeronia</taxon>
    </lineage>
</organism>
<evidence type="ECO:0000313" key="4">
    <source>
        <dbReference type="Proteomes" id="UP000597138"/>
    </source>
</evidence>
<keyword evidence="4" id="KW-1185">Reference proteome</keyword>
<reference evidence="2 3" key="2">
    <citation type="submission" date="2014-03" db="EMBL/GenBank/DDBJ databases">
        <title>Draft Genome Sequences of Four Burkholderia Strains.</title>
        <authorList>
            <person name="Liu X.Y."/>
            <person name="Li C.X."/>
            <person name="Xu J.H."/>
        </authorList>
    </citation>
    <scope>NUCLEOTIDE SEQUENCE [LARGE SCALE GENOMIC DNA]</scope>
    <source>
        <strain evidence="2 3">R27</strain>
    </source>
</reference>
<dbReference type="EMBL" id="BMEG01000014">
    <property type="protein sequence ID" value="GGD94163.1"/>
    <property type="molecule type" value="Genomic_DNA"/>
</dbReference>
<evidence type="ECO:0000313" key="2">
    <source>
        <dbReference type="EMBL" id="KDR29358.1"/>
    </source>
</evidence>
<dbReference type="Proteomes" id="UP000597138">
    <property type="component" value="Unassembled WGS sequence"/>
</dbReference>
<protein>
    <submittedName>
        <fullName evidence="2">Uncharacterized protein</fullName>
    </submittedName>
</protein>
<dbReference type="EMBL" id="JFHE01000031">
    <property type="protein sequence ID" value="KDR29358.1"/>
    <property type="molecule type" value="Genomic_DNA"/>
</dbReference>
<dbReference type="AlphaFoldDB" id="A0A069NLK1"/>
<comment type="caution">
    <text evidence="2">The sequence shown here is derived from an EMBL/GenBank/DDBJ whole genome shotgun (WGS) entry which is preliminary data.</text>
</comment>
<reference evidence="1" key="4">
    <citation type="submission" date="2024-05" db="EMBL/GenBank/DDBJ databases">
        <authorList>
            <person name="Sun Q."/>
            <person name="Zhou Y."/>
        </authorList>
    </citation>
    <scope>NUCLEOTIDE SEQUENCE</scope>
    <source>
        <strain evidence="1">CGMCC 1.11013</strain>
    </source>
</reference>
<reference evidence="1" key="1">
    <citation type="journal article" date="2014" name="Int. J. Syst. Evol. Microbiol.">
        <title>Complete genome of a new Firmicutes species belonging to the dominant human colonic microbiota ('Ruminococcus bicirculans') reveals two chromosomes and a selective capacity to utilize plant glucans.</title>
        <authorList>
            <consortium name="NISC Comparative Sequencing Program"/>
            <person name="Wegmann U."/>
            <person name="Louis P."/>
            <person name="Goesmann A."/>
            <person name="Henrissat B."/>
            <person name="Duncan S.H."/>
            <person name="Flint H.J."/>
        </authorList>
    </citation>
    <scope>NUCLEOTIDE SEQUENCE</scope>
    <source>
        <strain evidence="1">CGMCC 1.11013</strain>
    </source>
</reference>
<evidence type="ECO:0000313" key="1">
    <source>
        <dbReference type="EMBL" id="GGD94163.1"/>
    </source>
</evidence>
<accession>A0A069NLK1</accession>
<name>A0A069NLK1_9BURK</name>
<evidence type="ECO:0000313" key="3">
    <source>
        <dbReference type="Proteomes" id="UP000027439"/>
    </source>
</evidence>
<proteinExistence type="predicted"/>